<name>K5WW12_PHACS</name>
<dbReference type="AlphaFoldDB" id="K5WW12"/>
<evidence type="ECO:0000313" key="1">
    <source>
        <dbReference type="EMBL" id="EKM54652.1"/>
    </source>
</evidence>
<gene>
    <name evidence="1" type="ORF">PHACADRAFT_210445</name>
</gene>
<dbReference type="EMBL" id="JH930473">
    <property type="protein sequence ID" value="EKM54652.1"/>
    <property type="molecule type" value="Genomic_DNA"/>
</dbReference>
<evidence type="ECO:0000313" key="2">
    <source>
        <dbReference type="Proteomes" id="UP000008370"/>
    </source>
</evidence>
<protein>
    <submittedName>
        <fullName evidence="1">Uncharacterized protein</fullName>
    </submittedName>
</protein>
<dbReference type="RefSeq" id="XP_007397338.1">
    <property type="nucleotide sequence ID" value="XM_007397276.1"/>
</dbReference>
<dbReference type="OrthoDB" id="2015447at2759"/>
<accession>K5WW12</accession>
<dbReference type="KEGG" id="pco:PHACADRAFT_210445"/>
<keyword evidence="2" id="KW-1185">Reference proteome</keyword>
<dbReference type="InParanoid" id="K5WW12"/>
<reference evidence="1 2" key="1">
    <citation type="journal article" date="2012" name="BMC Genomics">
        <title>Comparative genomics of the white-rot fungi, Phanerochaete carnosa and P. chrysosporium, to elucidate the genetic basis of the distinct wood types they colonize.</title>
        <authorList>
            <person name="Suzuki H."/>
            <person name="MacDonald J."/>
            <person name="Syed K."/>
            <person name="Salamov A."/>
            <person name="Hori C."/>
            <person name="Aerts A."/>
            <person name="Henrissat B."/>
            <person name="Wiebenga A."/>
            <person name="vanKuyk P.A."/>
            <person name="Barry K."/>
            <person name="Lindquist E."/>
            <person name="LaButti K."/>
            <person name="Lapidus A."/>
            <person name="Lucas S."/>
            <person name="Coutinho P."/>
            <person name="Gong Y."/>
            <person name="Samejima M."/>
            <person name="Mahadevan R."/>
            <person name="Abou-Zaid M."/>
            <person name="de Vries R.P."/>
            <person name="Igarashi K."/>
            <person name="Yadav J.S."/>
            <person name="Grigoriev I.V."/>
            <person name="Master E.R."/>
        </authorList>
    </citation>
    <scope>NUCLEOTIDE SEQUENCE [LARGE SCALE GENOMIC DNA]</scope>
    <source>
        <strain evidence="1 2">HHB-10118-sp</strain>
    </source>
</reference>
<dbReference type="STRING" id="650164.K5WW12"/>
<dbReference type="Proteomes" id="UP000008370">
    <property type="component" value="Unassembled WGS sequence"/>
</dbReference>
<sequence>MSRSTDIYLTMESGELVVRQGLHSSRGVHMTRGQHIIVAGGGVTRLTWAFLDAGYSVTIVYDRWASLDRITAQIAGALIREDSLLPRKLAVCEEVDTVDAYKHASPVVDTDVYMARSRLPVENKAKQFITHRVSGNIFEQEDTLESRNVRRTVHNQSHRLGTKLAKLEEVQVYVVAYDENKRDEDGGVVFIVPQNNNAHPRWFVPSCLAQLNEGKIDLTIDSPEIRRTRERCNRFLLECAEIDPHSPCPGDYSLLAQRT</sequence>
<organism evidence="1 2">
    <name type="scientific">Phanerochaete carnosa (strain HHB-10118-sp)</name>
    <name type="common">White-rot fungus</name>
    <name type="synonym">Peniophora carnosa</name>
    <dbReference type="NCBI Taxonomy" id="650164"/>
    <lineage>
        <taxon>Eukaryota</taxon>
        <taxon>Fungi</taxon>
        <taxon>Dikarya</taxon>
        <taxon>Basidiomycota</taxon>
        <taxon>Agaricomycotina</taxon>
        <taxon>Agaricomycetes</taxon>
        <taxon>Polyporales</taxon>
        <taxon>Phanerochaetaceae</taxon>
        <taxon>Phanerochaete</taxon>
    </lineage>
</organism>
<dbReference type="HOGENOM" id="CLU_1074041_0_0_1"/>
<dbReference type="GeneID" id="18912968"/>
<proteinExistence type="predicted"/>